<feature type="region of interest" description="Disordered" evidence="10">
    <location>
        <begin position="457"/>
        <end position="480"/>
    </location>
</feature>
<dbReference type="HOGENOM" id="CLU_025694_1_2_1"/>
<name>A0A014MX84_9HYPO</name>
<dbReference type="PANTHER" id="PTHR12145">
    <property type="entry name" value="MANNAN ENDO-1,6-ALPHA-MANNOSIDASE DCW1"/>
    <property type="match status" value="1"/>
</dbReference>
<comment type="caution">
    <text evidence="13">The sequence shown here is derived from an EMBL/GenBank/DDBJ whole genome shotgun (WGS) entry which is preliminary data.</text>
</comment>
<evidence type="ECO:0000256" key="2">
    <source>
        <dbReference type="ARBA" id="ARBA00004308"/>
    </source>
</evidence>
<evidence type="ECO:0000313" key="13">
    <source>
        <dbReference type="EMBL" id="EXU96067.1"/>
    </source>
</evidence>
<dbReference type="GO" id="GO:0012505">
    <property type="term" value="C:endomembrane system"/>
    <property type="evidence" value="ECO:0007669"/>
    <property type="project" value="UniProtKB-SubCell"/>
</dbReference>
<dbReference type="GO" id="GO:0016052">
    <property type="term" value="P:carbohydrate catabolic process"/>
    <property type="evidence" value="ECO:0007669"/>
    <property type="project" value="InterPro"/>
</dbReference>
<dbReference type="AlphaFoldDB" id="A0A014MX84"/>
<proteinExistence type="inferred from homology"/>
<dbReference type="eggNOG" id="ENOG502QSWP">
    <property type="taxonomic scope" value="Eukaryota"/>
</dbReference>
<dbReference type="Pfam" id="PF03663">
    <property type="entry name" value="Glyco_hydro_76"/>
    <property type="match status" value="1"/>
</dbReference>
<evidence type="ECO:0000256" key="4">
    <source>
        <dbReference type="ARBA" id="ARBA00012350"/>
    </source>
</evidence>
<accession>A0A014MX84</accession>
<dbReference type="PIRSF" id="PIRSF016302">
    <property type="entry name" value="Man_a_manosd"/>
    <property type="match status" value="1"/>
</dbReference>
<evidence type="ECO:0000256" key="10">
    <source>
        <dbReference type="SAM" id="MobiDB-lite"/>
    </source>
</evidence>
<protein>
    <recommendedName>
        <fullName evidence="4">mannan endo-1,6-alpha-mannosidase</fullName>
        <ecNumber evidence="4">3.2.1.101</ecNumber>
    </recommendedName>
</protein>
<organism evidence="13 14">
    <name type="scientific">Metarhizium robertsii</name>
    <dbReference type="NCBI Taxonomy" id="568076"/>
    <lineage>
        <taxon>Eukaryota</taxon>
        <taxon>Fungi</taxon>
        <taxon>Dikarya</taxon>
        <taxon>Ascomycota</taxon>
        <taxon>Pezizomycotina</taxon>
        <taxon>Sordariomycetes</taxon>
        <taxon>Hypocreomycetidae</taxon>
        <taxon>Hypocreales</taxon>
        <taxon>Clavicipitaceae</taxon>
        <taxon>Metarhizium</taxon>
    </lineage>
</organism>
<evidence type="ECO:0000256" key="1">
    <source>
        <dbReference type="ARBA" id="ARBA00001452"/>
    </source>
</evidence>
<keyword evidence="6 13" id="KW-0378">Hydrolase</keyword>
<feature type="transmembrane region" description="Helical" evidence="11">
    <location>
        <begin position="490"/>
        <end position="512"/>
    </location>
</feature>
<dbReference type="GO" id="GO:0008496">
    <property type="term" value="F:mannan endo-1,6-alpha-mannosidase activity"/>
    <property type="evidence" value="ECO:0007669"/>
    <property type="project" value="UniProtKB-EC"/>
</dbReference>
<evidence type="ECO:0000256" key="7">
    <source>
        <dbReference type="ARBA" id="ARBA00023136"/>
    </source>
</evidence>
<keyword evidence="11" id="KW-0812">Transmembrane</keyword>
<evidence type="ECO:0000256" key="5">
    <source>
        <dbReference type="ARBA" id="ARBA00022729"/>
    </source>
</evidence>
<dbReference type="Proteomes" id="UP000030151">
    <property type="component" value="Unassembled WGS sequence"/>
</dbReference>
<dbReference type="OrthoDB" id="4187847at2759"/>
<dbReference type="InterPro" id="IPR005198">
    <property type="entry name" value="Glyco_hydro_76"/>
</dbReference>
<comment type="catalytic activity">
    <reaction evidence="1">
        <text>Random hydrolysis of (1-&gt;6)-alpha-D-mannosidic linkages in unbranched (1-&gt;6)-mannans.</text>
        <dbReference type="EC" id="3.2.1.101"/>
    </reaction>
</comment>
<keyword evidence="8" id="KW-0325">Glycoprotein</keyword>
<comment type="similarity">
    <text evidence="3">Belongs to the glycosyl hydrolase 76 family.</text>
</comment>
<dbReference type="InterPro" id="IPR008928">
    <property type="entry name" value="6-hairpin_glycosidase_sf"/>
</dbReference>
<feature type="signal peptide" evidence="12">
    <location>
        <begin position="1"/>
        <end position="20"/>
    </location>
</feature>
<evidence type="ECO:0000256" key="9">
    <source>
        <dbReference type="ARBA" id="ARBA00023295"/>
    </source>
</evidence>
<dbReference type="EC" id="3.2.1.101" evidence="4"/>
<evidence type="ECO:0000256" key="11">
    <source>
        <dbReference type="SAM" id="Phobius"/>
    </source>
</evidence>
<dbReference type="Gene3D" id="1.50.10.20">
    <property type="match status" value="1"/>
</dbReference>
<dbReference type="InterPro" id="IPR014480">
    <property type="entry name" value="Mannan-1_6-alpha_mannosidase"/>
</dbReference>
<reference evidence="13 14" key="1">
    <citation type="submission" date="2014-02" db="EMBL/GenBank/DDBJ databases">
        <title>The genome sequence of the entomopathogenic fungus Metarhizium robertsii ARSEF 2575.</title>
        <authorList>
            <person name="Giuliano Garisto Donzelli B."/>
            <person name="Roe B.A."/>
            <person name="Macmil S.L."/>
            <person name="Krasnoff S.B."/>
            <person name="Gibson D.M."/>
        </authorList>
    </citation>
    <scope>NUCLEOTIDE SEQUENCE [LARGE SCALE GENOMIC DNA]</scope>
    <source>
        <strain evidence="13 14">ARSEF 2575</strain>
    </source>
</reference>
<evidence type="ECO:0000256" key="3">
    <source>
        <dbReference type="ARBA" id="ARBA00009699"/>
    </source>
</evidence>
<feature type="chain" id="PRO_5001474146" description="mannan endo-1,6-alpha-mannosidase" evidence="12">
    <location>
        <begin position="21"/>
        <end position="514"/>
    </location>
</feature>
<dbReference type="GO" id="GO:0009272">
    <property type="term" value="P:fungal-type cell wall biogenesis"/>
    <property type="evidence" value="ECO:0007669"/>
    <property type="project" value="TreeGrafter"/>
</dbReference>
<keyword evidence="7 11" id="KW-0472">Membrane</keyword>
<gene>
    <name evidence="13" type="ORF">X797_010878</name>
</gene>
<dbReference type="SUPFAM" id="SSF48208">
    <property type="entry name" value="Six-hairpin glycosidases"/>
    <property type="match status" value="1"/>
</dbReference>
<evidence type="ECO:0000313" key="14">
    <source>
        <dbReference type="Proteomes" id="UP000030151"/>
    </source>
</evidence>
<evidence type="ECO:0000256" key="8">
    <source>
        <dbReference type="ARBA" id="ARBA00023180"/>
    </source>
</evidence>
<keyword evidence="9" id="KW-0326">Glycosidase</keyword>
<keyword evidence="11" id="KW-1133">Transmembrane helix</keyword>
<comment type="subcellular location">
    <subcellularLocation>
        <location evidence="2">Endomembrane system</location>
    </subcellularLocation>
</comment>
<dbReference type="EMBL" id="JELW01000056">
    <property type="protein sequence ID" value="EXU96067.1"/>
    <property type="molecule type" value="Genomic_DNA"/>
</dbReference>
<evidence type="ECO:0000256" key="6">
    <source>
        <dbReference type="ARBA" id="ARBA00022801"/>
    </source>
</evidence>
<dbReference type="FunFam" id="1.50.10.20:FF:000006">
    <property type="entry name" value="Mannan endo-1,6-alpha-mannosidase"/>
    <property type="match status" value="1"/>
</dbReference>
<keyword evidence="5 12" id="KW-0732">Signal</keyword>
<evidence type="ECO:0000256" key="12">
    <source>
        <dbReference type="SAM" id="SignalP"/>
    </source>
</evidence>
<sequence>MRRHILLSIVATVFTTGGSAQVTPFSLDSDGKHEDKVASRYTVPILGITTPTHIFLSKNSYVLTHNPKYGIQRRDWVPRLTALPLDAIKQSASTLAWDMMQYYKGNLSGQTLGILPGPPPAGPYYWWEAGAMWATLIDYWAWTGDASYNDEVMQAMLWQVGPNDAYMPPNVTASLGNDDQGFWGMSAMTAAEMKFPNPPSDKPQWLALAQAVFNTQASPDRHDGSCGGGLRWQIPFANNGYNYKASIANGCFFNLGARLYRYTGNTTFAHWAENTWNWMEGVGFLNSATYAIYDGANVGDNCTDINKAEFSYNNGIFALGAAYMYNTTKDQVWADRVTKLVNYGLKTFFPGGIAVEITCEDAGTCTTDMITYKGFMHRWYSYITQLAPFTANTINPVLKTSAAAAVKQCTGGAYGRQCGFRWASGKYDGTTGAGQEMSVLAAVSSQLINVTGKAPVTADSGGISTGDPSAGSGADNFQNKTRPVTTADRIGASIVTLLLLAGAGAVFGSMVMKE</sequence>
<dbReference type="PANTHER" id="PTHR12145:SF36">
    <property type="entry name" value="MANNAN ENDO-1,6-ALPHA-MANNOSIDASE DCW1"/>
    <property type="match status" value="1"/>
</dbReference>